<reference evidence="1" key="1">
    <citation type="submission" date="2020-09" db="EMBL/GenBank/DDBJ databases">
        <title>Genome-Enabled Discovery of Anthraquinone Biosynthesis in Senna tora.</title>
        <authorList>
            <person name="Kang S.-H."/>
            <person name="Pandey R.P."/>
            <person name="Lee C.-M."/>
            <person name="Sim J.-S."/>
            <person name="Jeong J.-T."/>
            <person name="Choi B.-S."/>
            <person name="Jung M."/>
            <person name="Ginzburg D."/>
            <person name="Zhao K."/>
            <person name="Won S.Y."/>
            <person name="Oh T.-J."/>
            <person name="Yu Y."/>
            <person name="Kim N.-H."/>
            <person name="Lee O.R."/>
            <person name="Lee T.-H."/>
            <person name="Bashyal P."/>
            <person name="Kim T.-S."/>
            <person name="Lee W.-H."/>
            <person name="Kawkins C."/>
            <person name="Kim C.-K."/>
            <person name="Kim J.S."/>
            <person name="Ahn B.O."/>
            <person name="Rhee S.Y."/>
            <person name="Sohng J.K."/>
        </authorList>
    </citation>
    <scope>NUCLEOTIDE SEQUENCE</scope>
    <source>
        <tissue evidence="1">Leaf</tissue>
    </source>
</reference>
<name>A0A835CNB4_9FABA</name>
<protein>
    <submittedName>
        <fullName evidence="1">Uncharacterized protein</fullName>
    </submittedName>
</protein>
<evidence type="ECO:0000313" key="2">
    <source>
        <dbReference type="Proteomes" id="UP000634136"/>
    </source>
</evidence>
<gene>
    <name evidence="1" type="ORF">G2W53_002262</name>
</gene>
<dbReference type="EMBL" id="JAAIUW010000001">
    <property type="protein sequence ID" value="KAF7845357.1"/>
    <property type="molecule type" value="Genomic_DNA"/>
</dbReference>
<sequence length="24" mass="2703">MEMPIKVSIEDDPPPAVKLHLIDD</sequence>
<dbReference type="Proteomes" id="UP000634136">
    <property type="component" value="Unassembled WGS sequence"/>
</dbReference>
<keyword evidence="2" id="KW-1185">Reference proteome</keyword>
<organism evidence="1 2">
    <name type="scientific">Senna tora</name>
    <dbReference type="NCBI Taxonomy" id="362788"/>
    <lineage>
        <taxon>Eukaryota</taxon>
        <taxon>Viridiplantae</taxon>
        <taxon>Streptophyta</taxon>
        <taxon>Embryophyta</taxon>
        <taxon>Tracheophyta</taxon>
        <taxon>Spermatophyta</taxon>
        <taxon>Magnoliopsida</taxon>
        <taxon>eudicotyledons</taxon>
        <taxon>Gunneridae</taxon>
        <taxon>Pentapetalae</taxon>
        <taxon>rosids</taxon>
        <taxon>fabids</taxon>
        <taxon>Fabales</taxon>
        <taxon>Fabaceae</taxon>
        <taxon>Caesalpinioideae</taxon>
        <taxon>Cassia clade</taxon>
        <taxon>Senna</taxon>
    </lineage>
</organism>
<accession>A0A835CNB4</accession>
<proteinExistence type="predicted"/>
<evidence type="ECO:0000313" key="1">
    <source>
        <dbReference type="EMBL" id="KAF7845357.1"/>
    </source>
</evidence>
<dbReference type="AlphaFoldDB" id="A0A835CNB4"/>
<comment type="caution">
    <text evidence="1">The sequence shown here is derived from an EMBL/GenBank/DDBJ whole genome shotgun (WGS) entry which is preliminary data.</text>
</comment>